<evidence type="ECO:0000259" key="4">
    <source>
        <dbReference type="Pfam" id="PF00005"/>
    </source>
</evidence>
<evidence type="ECO:0000256" key="1">
    <source>
        <dbReference type="ARBA" id="ARBA00005417"/>
    </source>
</evidence>
<comment type="similarity">
    <text evidence="1">Belongs to the ABC transporter superfamily.</text>
</comment>
<gene>
    <name evidence="5" type="ORF">NIES46_05950</name>
</gene>
<accession>A0A5M3T288</accession>
<evidence type="ECO:0000313" key="6">
    <source>
        <dbReference type="Proteomes" id="UP000326169"/>
    </source>
</evidence>
<dbReference type="Pfam" id="PF00005">
    <property type="entry name" value="ABC_tran"/>
    <property type="match status" value="1"/>
</dbReference>
<comment type="caution">
    <text evidence="5">The sequence shown here is derived from an EMBL/GenBank/DDBJ whole genome shotgun (WGS) entry which is preliminary data.</text>
</comment>
<sequence>MDLSVFPGQMVCLIGRNGVGKTTLLKTVMGLLQPRKGQIYLDGQPIVDKSSDRRAKMGIGYVPQGREIIPRLTVKENLILGLEARPKRPKTPEIPDEIF</sequence>
<organism evidence="5 6">
    <name type="scientific">Limnospira platensis NIES-46</name>
    <dbReference type="NCBI Taxonomy" id="1236695"/>
    <lineage>
        <taxon>Bacteria</taxon>
        <taxon>Bacillati</taxon>
        <taxon>Cyanobacteriota</taxon>
        <taxon>Cyanophyceae</taxon>
        <taxon>Oscillatoriophycideae</taxon>
        <taxon>Oscillatoriales</taxon>
        <taxon>Sirenicapillariaceae</taxon>
        <taxon>Limnospira</taxon>
    </lineage>
</organism>
<evidence type="ECO:0000256" key="2">
    <source>
        <dbReference type="ARBA" id="ARBA00022448"/>
    </source>
</evidence>
<dbReference type="InterPro" id="IPR052156">
    <property type="entry name" value="BCAA_Transport_ATP-bd_LivF"/>
</dbReference>
<reference evidence="5 6" key="1">
    <citation type="journal article" date="2019" name="J Genomics">
        <title>The Draft Genome of a Hydrogen-producing Cyanobacterium, Arthrospira platensis NIES-46.</title>
        <authorList>
            <person name="Suzuki S."/>
            <person name="Yamaguchi H."/>
            <person name="Kawachi M."/>
        </authorList>
    </citation>
    <scope>NUCLEOTIDE SEQUENCE [LARGE SCALE GENOMIC DNA]</scope>
    <source>
        <strain evidence="5 6">NIES-46</strain>
    </source>
</reference>
<keyword evidence="3" id="KW-0029">Amino-acid transport</keyword>
<dbReference type="SUPFAM" id="SSF52540">
    <property type="entry name" value="P-loop containing nucleoside triphosphate hydrolases"/>
    <property type="match status" value="1"/>
</dbReference>
<keyword evidence="2" id="KW-0813">Transport</keyword>
<name>A0A5M3T288_LIMPL</name>
<evidence type="ECO:0000256" key="3">
    <source>
        <dbReference type="ARBA" id="ARBA00022970"/>
    </source>
</evidence>
<dbReference type="PANTHER" id="PTHR43820">
    <property type="entry name" value="HIGH-AFFINITY BRANCHED-CHAIN AMINO ACID TRANSPORT ATP-BINDING PROTEIN LIVF"/>
    <property type="match status" value="1"/>
</dbReference>
<dbReference type="Gene3D" id="3.40.50.300">
    <property type="entry name" value="P-loop containing nucleotide triphosphate hydrolases"/>
    <property type="match status" value="1"/>
</dbReference>
<dbReference type="InterPro" id="IPR003439">
    <property type="entry name" value="ABC_transporter-like_ATP-bd"/>
</dbReference>
<feature type="domain" description="ABC transporter" evidence="4">
    <location>
        <begin position="2"/>
        <end position="85"/>
    </location>
</feature>
<dbReference type="PANTHER" id="PTHR43820:SF5">
    <property type="entry name" value="HIGH-AFFINITY BRANCHED-CHAIN AMINO ACID TRANSPORT ATP-BINDING PROTEIN"/>
    <property type="match status" value="1"/>
</dbReference>
<proteinExistence type="inferred from homology"/>
<evidence type="ECO:0000313" key="5">
    <source>
        <dbReference type="EMBL" id="GCE92555.1"/>
    </source>
</evidence>
<dbReference type="Proteomes" id="UP000326169">
    <property type="component" value="Unassembled WGS sequence"/>
</dbReference>
<dbReference type="EMBL" id="BIMW01000026">
    <property type="protein sequence ID" value="GCE92555.1"/>
    <property type="molecule type" value="Genomic_DNA"/>
</dbReference>
<protein>
    <recommendedName>
        <fullName evidence="4">ABC transporter domain-containing protein</fullName>
    </recommendedName>
</protein>
<dbReference type="InterPro" id="IPR027417">
    <property type="entry name" value="P-loop_NTPase"/>
</dbReference>
<keyword evidence="6" id="KW-1185">Reference proteome</keyword>